<dbReference type="SUPFAM" id="SSF74650">
    <property type="entry name" value="Galactose mutarotase-like"/>
    <property type="match status" value="1"/>
</dbReference>
<protein>
    <submittedName>
        <fullName evidence="9">Polysaccharide lyase 8 family protein</fullName>
    </submittedName>
</protein>
<comment type="caution">
    <text evidence="9">The sequence shown here is derived from an EMBL/GenBank/DDBJ whole genome shotgun (WGS) entry which is preliminary data.</text>
</comment>
<proteinExistence type="inferred from homology"/>
<feature type="chain" id="PRO_5047014298" evidence="5">
    <location>
        <begin position="27"/>
        <end position="821"/>
    </location>
</feature>
<evidence type="ECO:0000259" key="6">
    <source>
        <dbReference type="Pfam" id="PF02278"/>
    </source>
</evidence>
<feature type="domain" description="Polysaccharide lyase 8 N-terminal alpha-helical" evidence="8">
    <location>
        <begin position="45"/>
        <end position="369"/>
    </location>
</feature>
<dbReference type="PANTHER" id="PTHR38481">
    <property type="entry name" value="HYALURONATE LYASE"/>
    <property type="match status" value="1"/>
</dbReference>
<dbReference type="NCBIfam" id="TIGR01409">
    <property type="entry name" value="TAT_signal_seq"/>
    <property type="match status" value="1"/>
</dbReference>
<dbReference type="Pfam" id="PF02278">
    <property type="entry name" value="Lyase_8"/>
    <property type="match status" value="1"/>
</dbReference>
<dbReference type="Proteomes" id="UP000625574">
    <property type="component" value="Unassembled WGS sequence"/>
</dbReference>
<dbReference type="InterPro" id="IPR038970">
    <property type="entry name" value="Lyase_8"/>
</dbReference>
<gene>
    <name evidence="9" type="ORF">JDV76_04545</name>
</gene>
<accession>A0ABS0VU07</accession>
<dbReference type="PANTHER" id="PTHR38481:SF1">
    <property type="entry name" value="HYALURONATE LYASE"/>
    <property type="match status" value="1"/>
</dbReference>
<dbReference type="InterPro" id="IPR008929">
    <property type="entry name" value="Chondroitin_lyas"/>
</dbReference>
<dbReference type="InterPro" id="IPR011071">
    <property type="entry name" value="Lyase_8-like_C"/>
</dbReference>
<feature type="domain" description="Polysaccharide lyase family 8 central" evidence="6">
    <location>
        <begin position="409"/>
        <end position="665"/>
    </location>
</feature>
<keyword evidence="3 9" id="KW-0456">Lyase</keyword>
<dbReference type="GO" id="GO:0016829">
    <property type="term" value="F:lyase activity"/>
    <property type="evidence" value="ECO:0007669"/>
    <property type="project" value="UniProtKB-KW"/>
</dbReference>
<reference evidence="9 10" key="1">
    <citation type="submission" date="2020-12" db="EMBL/GenBank/DDBJ databases">
        <title>Genome public.</title>
        <authorList>
            <person name="Sun Q."/>
        </authorList>
    </citation>
    <scope>NUCLEOTIDE SEQUENCE [LARGE SCALE GENOMIC DNA]</scope>
    <source>
        <strain evidence="9 10">CCM 8864</strain>
    </source>
</reference>
<evidence type="ECO:0000313" key="9">
    <source>
        <dbReference type="EMBL" id="MBI9000242.1"/>
    </source>
</evidence>
<evidence type="ECO:0000256" key="2">
    <source>
        <dbReference type="ARBA" id="ARBA00022729"/>
    </source>
</evidence>
<dbReference type="Gene3D" id="2.70.98.10">
    <property type="match status" value="1"/>
</dbReference>
<dbReference type="InterPro" id="IPR004103">
    <property type="entry name" value="Lyase_8_C"/>
</dbReference>
<evidence type="ECO:0000259" key="7">
    <source>
        <dbReference type="Pfam" id="PF02884"/>
    </source>
</evidence>
<comment type="similarity">
    <text evidence="1">Belongs to the polysaccharide lyase 8 family.</text>
</comment>
<dbReference type="SUPFAM" id="SSF49863">
    <property type="entry name" value="Hyaluronate lyase-like, C-terminal domain"/>
    <property type="match status" value="1"/>
</dbReference>
<evidence type="ECO:0000256" key="4">
    <source>
        <dbReference type="SAM" id="MobiDB-lite"/>
    </source>
</evidence>
<evidence type="ECO:0000259" key="8">
    <source>
        <dbReference type="Pfam" id="PF08124"/>
    </source>
</evidence>
<dbReference type="InterPro" id="IPR012970">
    <property type="entry name" value="Lyase_8_alpha_N"/>
</dbReference>
<dbReference type="Pfam" id="PF02884">
    <property type="entry name" value="Lyase_8_C"/>
    <property type="match status" value="1"/>
</dbReference>
<dbReference type="EMBL" id="JAEIOT010000005">
    <property type="protein sequence ID" value="MBI9000242.1"/>
    <property type="molecule type" value="Genomic_DNA"/>
</dbReference>
<dbReference type="Pfam" id="PF08124">
    <property type="entry name" value="Lyase_8_N"/>
    <property type="match status" value="1"/>
</dbReference>
<dbReference type="RefSeq" id="WP_198735684.1">
    <property type="nucleotide sequence ID" value="NZ_JAEIOT010000005.1"/>
</dbReference>
<keyword evidence="2 5" id="KW-0732">Signal</keyword>
<evidence type="ECO:0000313" key="10">
    <source>
        <dbReference type="Proteomes" id="UP000625574"/>
    </source>
</evidence>
<keyword evidence="10" id="KW-1185">Reference proteome</keyword>
<evidence type="ECO:0000256" key="1">
    <source>
        <dbReference type="ARBA" id="ARBA00006699"/>
    </source>
</evidence>
<dbReference type="Gene3D" id="1.50.10.100">
    <property type="entry name" value="Chondroitin AC/alginate lyase"/>
    <property type="match status" value="1"/>
</dbReference>
<name>A0ABS0VU07_9CORY</name>
<dbReference type="InterPro" id="IPR003159">
    <property type="entry name" value="Lyase_8_central_dom"/>
</dbReference>
<feature type="signal peptide" evidence="5">
    <location>
        <begin position="1"/>
        <end position="26"/>
    </location>
</feature>
<organism evidence="9 10">
    <name type="scientific">Corynebacterium marambiense</name>
    <dbReference type="NCBI Taxonomy" id="2765364"/>
    <lineage>
        <taxon>Bacteria</taxon>
        <taxon>Bacillati</taxon>
        <taxon>Actinomycetota</taxon>
        <taxon>Actinomycetes</taxon>
        <taxon>Mycobacteriales</taxon>
        <taxon>Corynebacteriaceae</taxon>
        <taxon>Corynebacterium</taxon>
    </lineage>
</organism>
<dbReference type="InterPro" id="IPR014718">
    <property type="entry name" value="GH-type_carb-bd"/>
</dbReference>
<sequence length="821" mass="88194">MNLTRRTFLKASAAAGVIAAMGSVFREAAAAEMPEPLFAELRQRWIDIITSRNLFKPDDAAFVPLLASLDRSVDRALEDLATGAEASATVFKSKNLAAEKSPDITSTARSILALANGWSIPGSKHFGSDEVLSAAIGALDSFLTLRYNPDQFEYGNWWDWESGAARAIGDIMCLLGDKLPAETLAKAAAGINHFIPDPTEQEANKGAAARKISTGANRLDLCRAVACAAIAVEDEERLRHALDGLSATWQYVKTGDGFYRDGSFIQHTHIPYTGAYGNVLISGLSLMFDLVAGTSFDISEDGKNRVYYLVDQAYIPIIVDGQAIDGVRGRSVSRKVEPGSSHGISILTSIIRLAERAPAEYADRWRGLCSGWLHRNTYNDFTKTSSMSQLALVNRAKSFPAAPALSEPKMFPSMDRLVHRSANWTVAVSMCSKRISWYEYGNQENELGSRTGSGMRYLMLPENMGQYEDGFWCTVDYSAPTGTTVDHQELRRSVGDSWGTDTPQNEWTGGLTSGPLSLAGMHLIGPDLNGLEARRLWFGTPDSVVELVGGVTAPDSPALTVVEHRNMGENGNAVLTVDGNRVTGESTVKDPTWAHLEGVAGYVFLTPGTVRASINDRTNTWLNVNPFRTGYPGADEPVTRTWATIQFDHVGESEKSGGWILLPRASAEETRRVADALNGPSAAAKIESNDADAQVVQVGDATGFAIWKPGTYATWEFAQPAVVLAEYGSDDLTVTAADPTQEAAQVTIKVPGEWPVSTGEGVTVTATPDVTTLVVDTAGLEGASRKVVLRKKGTLPPEDPSSAGSLSSWLGGTGSSSFFSS</sequence>
<feature type="domain" description="Polysaccharide lyase family 8 C-terminal" evidence="7">
    <location>
        <begin position="688"/>
        <end position="746"/>
    </location>
</feature>
<feature type="region of interest" description="Disordered" evidence="4">
    <location>
        <begin position="791"/>
        <end position="821"/>
    </location>
</feature>
<evidence type="ECO:0000256" key="3">
    <source>
        <dbReference type="ARBA" id="ARBA00023239"/>
    </source>
</evidence>
<dbReference type="InterPro" id="IPR019546">
    <property type="entry name" value="TAT_signal_bac_arc"/>
</dbReference>
<evidence type="ECO:0000256" key="5">
    <source>
        <dbReference type="SAM" id="SignalP"/>
    </source>
</evidence>
<dbReference type="SUPFAM" id="SSF48230">
    <property type="entry name" value="Chondroitin AC/alginate lyase"/>
    <property type="match status" value="1"/>
</dbReference>
<dbReference type="PROSITE" id="PS51318">
    <property type="entry name" value="TAT"/>
    <property type="match status" value="1"/>
</dbReference>
<dbReference type="CDD" id="cd01083">
    <property type="entry name" value="GAG_Lyase"/>
    <property type="match status" value="1"/>
</dbReference>
<feature type="compositionally biased region" description="Low complexity" evidence="4">
    <location>
        <begin position="801"/>
        <end position="821"/>
    </location>
</feature>
<dbReference type="Gene3D" id="2.60.220.10">
    <property type="entry name" value="Polysaccharide lyase family 8-like, C-terminal"/>
    <property type="match status" value="1"/>
</dbReference>
<dbReference type="InterPro" id="IPR011013">
    <property type="entry name" value="Gal_mutarotase_sf_dom"/>
</dbReference>
<dbReference type="InterPro" id="IPR006311">
    <property type="entry name" value="TAT_signal"/>
</dbReference>